<dbReference type="Proteomes" id="UP001378592">
    <property type="component" value="Unassembled WGS sequence"/>
</dbReference>
<dbReference type="GO" id="GO:0016298">
    <property type="term" value="F:lipase activity"/>
    <property type="evidence" value="ECO:0007669"/>
    <property type="project" value="InterPro"/>
</dbReference>
<accession>A0AAN9VH10</accession>
<dbReference type="InterPro" id="IPR002334">
    <property type="entry name" value="Allerg_PlipaseA1"/>
</dbReference>
<feature type="signal peptide" evidence="5">
    <location>
        <begin position="1"/>
        <end position="18"/>
    </location>
</feature>
<feature type="domain" description="Lipase" evidence="6">
    <location>
        <begin position="52"/>
        <end position="318"/>
    </location>
</feature>
<dbReference type="PANTHER" id="PTHR11610:SF173">
    <property type="entry name" value="LIPASE DOMAIN-CONTAINING PROTEIN-RELATED"/>
    <property type="match status" value="1"/>
</dbReference>
<evidence type="ECO:0000313" key="7">
    <source>
        <dbReference type="EMBL" id="KAK7794667.1"/>
    </source>
</evidence>
<protein>
    <recommendedName>
        <fullName evidence="6">Lipase domain-containing protein</fullName>
    </recommendedName>
</protein>
<keyword evidence="3" id="KW-0964">Secreted</keyword>
<dbReference type="PRINTS" id="PR00821">
    <property type="entry name" value="TAGLIPASE"/>
</dbReference>
<comment type="subcellular location">
    <subcellularLocation>
        <location evidence="1">Secreted</location>
    </subcellularLocation>
</comment>
<keyword evidence="5" id="KW-0732">Signal</keyword>
<dbReference type="AlphaFoldDB" id="A0AAN9VH10"/>
<proteinExistence type="inferred from homology"/>
<dbReference type="GO" id="GO:0005615">
    <property type="term" value="C:extracellular space"/>
    <property type="evidence" value="ECO:0007669"/>
    <property type="project" value="TreeGrafter"/>
</dbReference>
<comment type="similarity">
    <text evidence="2 4">Belongs to the AB hydrolase superfamily. Lipase family.</text>
</comment>
<feature type="chain" id="PRO_5042970619" description="Lipase domain-containing protein" evidence="5">
    <location>
        <begin position="19"/>
        <end position="321"/>
    </location>
</feature>
<dbReference type="PANTHER" id="PTHR11610">
    <property type="entry name" value="LIPASE"/>
    <property type="match status" value="1"/>
</dbReference>
<dbReference type="Gene3D" id="3.40.50.1820">
    <property type="entry name" value="alpha/beta hydrolase"/>
    <property type="match status" value="1"/>
</dbReference>
<evidence type="ECO:0000256" key="5">
    <source>
        <dbReference type="SAM" id="SignalP"/>
    </source>
</evidence>
<evidence type="ECO:0000259" key="6">
    <source>
        <dbReference type="Pfam" id="PF00151"/>
    </source>
</evidence>
<dbReference type="InterPro" id="IPR029058">
    <property type="entry name" value="AB_hydrolase_fold"/>
</dbReference>
<dbReference type="Pfam" id="PF00151">
    <property type="entry name" value="Lipase"/>
    <property type="match status" value="1"/>
</dbReference>
<dbReference type="InterPro" id="IPR013818">
    <property type="entry name" value="Lipase"/>
</dbReference>
<name>A0AAN9VH10_9ORTH</name>
<dbReference type="PRINTS" id="PR00825">
    <property type="entry name" value="DOLALLERGEN"/>
</dbReference>
<evidence type="ECO:0000313" key="8">
    <source>
        <dbReference type="Proteomes" id="UP001378592"/>
    </source>
</evidence>
<dbReference type="InterPro" id="IPR033906">
    <property type="entry name" value="Lipase_N"/>
</dbReference>
<comment type="caution">
    <text evidence="7">The sequence shown here is derived from an EMBL/GenBank/DDBJ whole genome shotgun (WGS) entry which is preliminary data.</text>
</comment>
<reference evidence="7 8" key="1">
    <citation type="submission" date="2024-03" db="EMBL/GenBank/DDBJ databases">
        <title>The genome assembly and annotation of the cricket Gryllus longicercus Weissman &amp; Gray.</title>
        <authorList>
            <person name="Szrajer S."/>
            <person name="Gray D."/>
            <person name="Ylla G."/>
        </authorList>
    </citation>
    <scope>NUCLEOTIDE SEQUENCE [LARGE SCALE GENOMIC DNA]</scope>
    <source>
        <strain evidence="7">DAG 2021-001</strain>
        <tissue evidence="7">Whole body minus gut</tissue>
    </source>
</reference>
<gene>
    <name evidence="7" type="ORF">R5R35_003785</name>
</gene>
<dbReference type="InterPro" id="IPR000734">
    <property type="entry name" value="TAG_lipase"/>
</dbReference>
<dbReference type="GO" id="GO:0017171">
    <property type="term" value="F:serine hydrolase activity"/>
    <property type="evidence" value="ECO:0007669"/>
    <property type="project" value="TreeGrafter"/>
</dbReference>
<sequence length="321" mass="34062">MVASPVFLVALLAAAAFALPAQQRYMWMPDGNGLLHLVDLTQEEPTQRLDGAKDVTLNLYTQKNPTSAQIIQLNNVPSNFDASKPTRFVIHGWNSAASHMDHIRQAYIATGSGYNVILVDWSGKASAIYSSARSSALEVGKYVAEVVNNLISLKGLNLNTLYIIGHSLGAHAAGVAGYNLNSKLARVVGLDAAAPLFGSTSLPNRLDATDAQFVEAIHTNGGLLGWQDPLADADFFPNGGSSQTGCGLDVGGSCSHSRSHQYYAESITSKNFVGTQCSTYKQYSSGSCSSNPTAIMGEWTPTSASGSYWLDTNKSSPYAKG</sequence>
<evidence type="ECO:0000256" key="2">
    <source>
        <dbReference type="ARBA" id="ARBA00010701"/>
    </source>
</evidence>
<dbReference type="GO" id="GO:0016042">
    <property type="term" value="P:lipid catabolic process"/>
    <property type="evidence" value="ECO:0007669"/>
    <property type="project" value="TreeGrafter"/>
</dbReference>
<dbReference type="EMBL" id="JAZDUA010000324">
    <property type="protein sequence ID" value="KAK7794667.1"/>
    <property type="molecule type" value="Genomic_DNA"/>
</dbReference>
<evidence type="ECO:0000256" key="4">
    <source>
        <dbReference type="RuleBase" id="RU004262"/>
    </source>
</evidence>
<dbReference type="SUPFAM" id="SSF53474">
    <property type="entry name" value="alpha/beta-Hydrolases"/>
    <property type="match status" value="1"/>
</dbReference>
<evidence type="ECO:0000256" key="3">
    <source>
        <dbReference type="ARBA" id="ARBA00022525"/>
    </source>
</evidence>
<keyword evidence="8" id="KW-1185">Reference proteome</keyword>
<evidence type="ECO:0000256" key="1">
    <source>
        <dbReference type="ARBA" id="ARBA00004613"/>
    </source>
</evidence>
<dbReference type="CDD" id="cd00707">
    <property type="entry name" value="Pancreat_lipase_like"/>
    <property type="match status" value="1"/>
</dbReference>
<organism evidence="7 8">
    <name type="scientific">Gryllus longicercus</name>
    <dbReference type="NCBI Taxonomy" id="2509291"/>
    <lineage>
        <taxon>Eukaryota</taxon>
        <taxon>Metazoa</taxon>
        <taxon>Ecdysozoa</taxon>
        <taxon>Arthropoda</taxon>
        <taxon>Hexapoda</taxon>
        <taxon>Insecta</taxon>
        <taxon>Pterygota</taxon>
        <taxon>Neoptera</taxon>
        <taxon>Polyneoptera</taxon>
        <taxon>Orthoptera</taxon>
        <taxon>Ensifera</taxon>
        <taxon>Gryllidea</taxon>
        <taxon>Grylloidea</taxon>
        <taxon>Gryllidae</taxon>
        <taxon>Gryllinae</taxon>
        <taxon>Gryllus</taxon>
    </lineage>
</organism>